<accession>A0A091DJB8</accession>
<dbReference type="EMBL" id="KN122446">
    <property type="protein sequence ID" value="KFO30375.1"/>
    <property type="molecule type" value="Genomic_DNA"/>
</dbReference>
<sequence>MGGETKEEEKEKGAGGDGGTEEKMKRRNKEEEEETVCSSLMGFYLLSAINWEPVEDMFANNHCRGAEASCIRVQVPEEVALPSLLPVHRPKHPPGHRCYLCPASSSDELLVMGPTARLAVFPGNTMSLCLEWSPAHFATYRTTAP</sequence>
<evidence type="ECO:0000313" key="2">
    <source>
        <dbReference type="EMBL" id="KFO30375.1"/>
    </source>
</evidence>
<evidence type="ECO:0000256" key="1">
    <source>
        <dbReference type="SAM" id="MobiDB-lite"/>
    </source>
</evidence>
<feature type="region of interest" description="Disordered" evidence="1">
    <location>
        <begin position="1"/>
        <end position="32"/>
    </location>
</feature>
<protein>
    <submittedName>
        <fullName evidence="2">Uncharacterized protein</fullName>
    </submittedName>
</protein>
<dbReference type="Proteomes" id="UP000028990">
    <property type="component" value="Unassembled WGS sequence"/>
</dbReference>
<keyword evidence="3" id="KW-1185">Reference proteome</keyword>
<dbReference type="AlphaFoldDB" id="A0A091DJB8"/>
<organism evidence="2 3">
    <name type="scientific">Fukomys damarensis</name>
    <name type="common">Damaraland mole rat</name>
    <name type="synonym">Cryptomys damarensis</name>
    <dbReference type="NCBI Taxonomy" id="885580"/>
    <lineage>
        <taxon>Eukaryota</taxon>
        <taxon>Metazoa</taxon>
        <taxon>Chordata</taxon>
        <taxon>Craniata</taxon>
        <taxon>Vertebrata</taxon>
        <taxon>Euteleostomi</taxon>
        <taxon>Mammalia</taxon>
        <taxon>Eutheria</taxon>
        <taxon>Euarchontoglires</taxon>
        <taxon>Glires</taxon>
        <taxon>Rodentia</taxon>
        <taxon>Hystricomorpha</taxon>
        <taxon>Bathyergidae</taxon>
        <taxon>Fukomys</taxon>
    </lineage>
</organism>
<gene>
    <name evidence="2" type="ORF">H920_08200</name>
</gene>
<reference evidence="2 3" key="1">
    <citation type="submission" date="2013-11" db="EMBL/GenBank/DDBJ databases">
        <title>The Damaraland mole rat (Fukomys damarensis) genome and evolution of African mole rats.</title>
        <authorList>
            <person name="Gladyshev V.N."/>
            <person name="Fang X."/>
        </authorList>
    </citation>
    <scope>NUCLEOTIDE SEQUENCE [LARGE SCALE GENOMIC DNA]</scope>
    <source>
        <tissue evidence="2">Liver</tissue>
    </source>
</reference>
<evidence type="ECO:0000313" key="3">
    <source>
        <dbReference type="Proteomes" id="UP000028990"/>
    </source>
</evidence>
<proteinExistence type="predicted"/>
<feature type="compositionally biased region" description="Basic and acidic residues" evidence="1">
    <location>
        <begin position="1"/>
        <end position="30"/>
    </location>
</feature>
<name>A0A091DJB8_FUKDA</name>